<dbReference type="Gene3D" id="3.40.50.720">
    <property type="entry name" value="NAD(P)-binding Rossmann-like Domain"/>
    <property type="match status" value="1"/>
</dbReference>
<proteinExistence type="predicted"/>
<dbReference type="EMBL" id="BABT02000112">
    <property type="protein sequence ID" value="GAA97126.1"/>
    <property type="molecule type" value="Genomic_DNA"/>
</dbReference>
<reference evidence="2 3" key="1">
    <citation type="journal article" date="2011" name="J. Gen. Appl. Microbiol.">
        <title>Draft genome sequencing of the enigmatic basidiomycete Mixia osmundae.</title>
        <authorList>
            <person name="Nishida H."/>
            <person name="Nagatsuka Y."/>
            <person name="Sugiyama J."/>
        </authorList>
    </citation>
    <scope>NUCLEOTIDE SEQUENCE [LARGE SCALE GENOMIC DNA]</scope>
    <source>
        <strain evidence="3">CBS 9802 / IAM 14324 / JCM 22182 / KY 12970</strain>
    </source>
</reference>
<dbReference type="AlphaFoldDB" id="G7E2R6"/>
<evidence type="ECO:0000259" key="1">
    <source>
        <dbReference type="SMART" id="SM00881"/>
    </source>
</evidence>
<dbReference type="STRING" id="764103.G7E2R6"/>
<evidence type="ECO:0000313" key="2">
    <source>
        <dbReference type="EMBL" id="GAA97126.1"/>
    </source>
</evidence>
<dbReference type="PANTHER" id="PTHR33303">
    <property type="entry name" value="CYTOPLASMIC PROTEIN-RELATED"/>
    <property type="match status" value="1"/>
</dbReference>
<reference evidence="2 3" key="2">
    <citation type="journal article" date="2012" name="Open Biol.">
        <title>Characteristics of nucleosomes and linker DNA regions on the genome of the basidiomycete Mixia osmundae revealed by mono- and dinucleosome mapping.</title>
        <authorList>
            <person name="Nishida H."/>
            <person name="Kondo S."/>
            <person name="Matsumoto T."/>
            <person name="Suzuki Y."/>
            <person name="Yoshikawa H."/>
            <person name="Taylor T.D."/>
            <person name="Sugiyama J."/>
        </authorList>
    </citation>
    <scope>NUCLEOTIDE SEQUENCE [LARGE SCALE GENOMIC DNA]</scope>
    <source>
        <strain evidence="3">CBS 9802 / IAM 14324 / JCM 22182 / KY 12970</strain>
    </source>
</reference>
<dbReference type="OrthoDB" id="5138418at2759"/>
<accession>G7E2R6</accession>
<keyword evidence="3" id="KW-1185">Reference proteome</keyword>
<dbReference type="Pfam" id="PF13380">
    <property type="entry name" value="CoA_binding_2"/>
    <property type="match status" value="1"/>
</dbReference>
<dbReference type="InterPro" id="IPR036291">
    <property type="entry name" value="NAD(P)-bd_dom_sf"/>
</dbReference>
<dbReference type="Proteomes" id="UP000009131">
    <property type="component" value="Unassembled WGS sequence"/>
</dbReference>
<dbReference type="PANTHER" id="PTHR33303:SF2">
    <property type="entry name" value="COA-BINDING DOMAIN-CONTAINING PROTEIN"/>
    <property type="match status" value="1"/>
</dbReference>
<feature type="domain" description="CoA-binding" evidence="1">
    <location>
        <begin position="7"/>
        <end position="100"/>
    </location>
</feature>
<dbReference type="HOGENOM" id="CLU_112567_1_1_1"/>
<evidence type="ECO:0000313" key="3">
    <source>
        <dbReference type="Proteomes" id="UP000009131"/>
    </source>
</evidence>
<comment type="caution">
    <text evidence="2">The sequence shown here is derived from an EMBL/GenBank/DDBJ whole genome shotgun (WGS) entry which is preliminary data.</text>
</comment>
<dbReference type="eggNOG" id="ENOG502S3ZG">
    <property type="taxonomic scope" value="Eukaryota"/>
</dbReference>
<dbReference type="SMART" id="SM00881">
    <property type="entry name" value="CoA_binding"/>
    <property type="match status" value="1"/>
</dbReference>
<dbReference type="RefSeq" id="XP_014568895.1">
    <property type="nucleotide sequence ID" value="XM_014713409.1"/>
</dbReference>
<dbReference type="InterPro" id="IPR003781">
    <property type="entry name" value="CoA-bd"/>
</dbReference>
<dbReference type="OMA" id="PALWIQP"/>
<gene>
    <name evidence="2" type="primary">Mo03801</name>
    <name evidence="2" type="ORF">E5Q_03801</name>
</gene>
<dbReference type="InParanoid" id="G7E2R6"/>
<protein>
    <recommendedName>
        <fullName evidence="1">CoA-binding domain-containing protein</fullName>
    </recommendedName>
</protein>
<name>G7E2R6_MIXOS</name>
<organism evidence="2 3">
    <name type="scientific">Mixia osmundae (strain CBS 9802 / IAM 14324 / JCM 22182 / KY 12970)</name>
    <dbReference type="NCBI Taxonomy" id="764103"/>
    <lineage>
        <taxon>Eukaryota</taxon>
        <taxon>Fungi</taxon>
        <taxon>Dikarya</taxon>
        <taxon>Basidiomycota</taxon>
        <taxon>Pucciniomycotina</taxon>
        <taxon>Mixiomycetes</taxon>
        <taxon>Mixiales</taxon>
        <taxon>Mixiaceae</taxon>
        <taxon>Mixia</taxon>
    </lineage>
</organism>
<sequence>MAASSAFFQSGAYAVVGASSTRTKFGNKVLRWYQDAGLKVTPINPKESEIEGLQVTKTLKELTNPTTTSISVITPPAVTLQVLKDAVELDIQHIWLQPGAEDAAVKEAIANDSTLSSRTIHSGPCILVLGHQLLSQAKKSNL</sequence>
<dbReference type="SUPFAM" id="SSF51735">
    <property type="entry name" value="NAD(P)-binding Rossmann-fold domains"/>
    <property type="match status" value="1"/>
</dbReference>